<comment type="caution">
    <text evidence="1">The sequence shown here is derived from an EMBL/GenBank/DDBJ whole genome shotgun (WGS) entry which is preliminary data.</text>
</comment>
<evidence type="ECO:0000313" key="2">
    <source>
        <dbReference type="Proteomes" id="UP000772434"/>
    </source>
</evidence>
<dbReference type="AlphaFoldDB" id="A0A9P5PJH5"/>
<dbReference type="OrthoDB" id="5570013at2759"/>
<dbReference type="Proteomes" id="UP000772434">
    <property type="component" value="Unassembled WGS sequence"/>
</dbReference>
<name>A0A9P5PJH5_9AGAR</name>
<proteinExistence type="predicted"/>
<sequence length="187" mass="19942">MLKIKDFETDMPMFSHQADNLAPTQLKHSRICILAGSDIASFSDLSMQSTNGPIVASMILSSKPYHLSASTVAVASTSSPPIECGGNFSITATTDNAPLLGLQSQRVSLRARSGFALLEPTGMVTMVSAELGDIERRVLRCKYMASIRIPGAREAGKDLKSSNTTGDSRSGGLDELRCKGRWFGAGK</sequence>
<organism evidence="1 2">
    <name type="scientific">Rhodocollybia butyracea</name>
    <dbReference type="NCBI Taxonomy" id="206335"/>
    <lineage>
        <taxon>Eukaryota</taxon>
        <taxon>Fungi</taxon>
        <taxon>Dikarya</taxon>
        <taxon>Basidiomycota</taxon>
        <taxon>Agaricomycotina</taxon>
        <taxon>Agaricomycetes</taxon>
        <taxon>Agaricomycetidae</taxon>
        <taxon>Agaricales</taxon>
        <taxon>Marasmiineae</taxon>
        <taxon>Omphalotaceae</taxon>
        <taxon>Rhodocollybia</taxon>
    </lineage>
</organism>
<protein>
    <submittedName>
        <fullName evidence="1">Uncharacterized protein</fullName>
    </submittedName>
</protein>
<keyword evidence="2" id="KW-1185">Reference proteome</keyword>
<dbReference type="EMBL" id="JADNRY010000153">
    <property type="protein sequence ID" value="KAF9063140.1"/>
    <property type="molecule type" value="Genomic_DNA"/>
</dbReference>
<evidence type="ECO:0000313" key="1">
    <source>
        <dbReference type="EMBL" id="KAF9063140.1"/>
    </source>
</evidence>
<accession>A0A9P5PJH5</accession>
<gene>
    <name evidence="1" type="ORF">BDP27DRAFT_1479718</name>
</gene>
<reference evidence="1" key="1">
    <citation type="submission" date="2020-11" db="EMBL/GenBank/DDBJ databases">
        <authorList>
            <consortium name="DOE Joint Genome Institute"/>
            <person name="Ahrendt S."/>
            <person name="Riley R."/>
            <person name="Andreopoulos W."/>
            <person name="Labutti K."/>
            <person name="Pangilinan J."/>
            <person name="Ruiz-Duenas F.J."/>
            <person name="Barrasa J.M."/>
            <person name="Sanchez-Garcia M."/>
            <person name="Camarero S."/>
            <person name="Miyauchi S."/>
            <person name="Serrano A."/>
            <person name="Linde D."/>
            <person name="Babiker R."/>
            <person name="Drula E."/>
            <person name="Ayuso-Fernandez I."/>
            <person name="Pacheco R."/>
            <person name="Padilla G."/>
            <person name="Ferreira P."/>
            <person name="Barriuso J."/>
            <person name="Kellner H."/>
            <person name="Castanera R."/>
            <person name="Alfaro M."/>
            <person name="Ramirez L."/>
            <person name="Pisabarro A.G."/>
            <person name="Kuo A."/>
            <person name="Tritt A."/>
            <person name="Lipzen A."/>
            <person name="He G."/>
            <person name="Yan M."/>
            <person name="Ng V."/>
            <person name="Cullen D."/>
            <person name="Martin F."/>
            <person name="Rosso M.-N."/>
            <person name="Henrissat B."/>
            <person name="Hibbett D."/>
            <person name="Martinez A.T."/>
            <person name="Grigoriev I.V."/>
        </authorList>
    </citation>
    <scope>NUCLEOTIDE SEQUENCE</scope>
    <source>
        <strain evidence="1">AH 40177</strain>
    </source>
</reference>